<keyword evidence="3" id="KW-1185">Reference proteome</keyword>
<organism evidence="2 3">
    <name type="scientific">Aporhodopirellula rubra</name>
    <dbReference type="NCBI Taxonomy" id="980271"/>
    <lineage>
        <taxon>Bacteria</taxon>
        <taxon>Pseudomonadati</taxon>
        <taxon>Planctomycetota</taxon>
        <taxon>Planctomycetia</taxon>
        <taxon>Pirellulales</taxon>
        <taxon>Pirellulaceae</taxon>
        <taxon>Aporhodopirellula</taxon>
    </lineage>
</organism>
<proteinExistence type="predicted"/>
<feature type="compositionally biased region" description="Basic and acidic residues" evidence="1">
    <location>
        <begin position="16"/>
        <end position="26"/>
    </location>
</feature>
<gene>
    <name evidence="2" type="ORF">FHS27_006273</name>
</gene>
<dbReference type="AlphaFoldDB" id="A0A7W5H9S4"/>
<evidence type="ECO:0000313" key="2">
    <source>
        <dbReference type="EMBL" id="MBB3210426.1"/>
    </source>
</evidence>
<accession>A0A7W5H9S4</accession>
<dbReference type="EMBL" id="JACHXU010000037">
    <property type="protein sequence ID" value="MBB3210426.1"/>
    <property type="molecule type" value="Genomic_DNA"/>
</dbReference>
<name>A0A7W5H9S4_9BACT</name>
<dbReference type="Proteomes" id="UP000536179">
    <property type="component" value="Unassembled WGS sequence"/>
</dbReference>
<protein>
    <submittedName>
        <fullName evidence="2">Uncharacterized protein</fullName>
    </submittedName>
</protein>
<evidence type="ECO:0000256" key="1">
    <source>
        <dbReference type="SAM" id="MobiDB-lite"/>
    </source>
</evidence>
<sequence length="58" mass="6301">MPERSNTIHQQPQEITEPKKQDFRSTDHAAYGHVVLRIGGQSPWASGAEGDVCVAGLV</sequence>
<comment type="caution">
    <text evidence="2">The sequence shown here is derived from an EMBL/GenBank/DDBJ whole genome shotgun (WGS) entry which is preliminary data.</text>
</comment>
<dbReference type="RefSeq" id="WP_184309733.1">
    <property type="nucleotide sequence ID" value="NZ_JACHXU010000037.1"/>
</dbReference>
<feature type="region of interest" description="Disordered" evidence="1">
    <location>
        <begin position="1"/>
        <end position="26"/>
    </location>
</feature>
<reference evidence="2 3" key="1">
    <citation type="submission" date="2020-08" db="EMBL/GenBank/DDBJ databases">
        <title>Genomic Encyclopedia of Type Strains, Phase III (KMG-III): the genomes of soil and plant-associated and newly described type strains.</title>
        <authorList>
            <person name="Whitman W."/>
        </authorList>
    </citation>
    <scope>NUCLEOTIDE SEQUENCE [LARGE SCALE GENOMIC DNA]</scope>
    <source>
        <strain evidence="2 3">CECT 8075</strain>
    </source>
</reference>
<evidence type="ECO:0000313" key="3">
    <source>
        <dbReference type="Proteomes" id="UP000536179"/>
    </source>
</evidence>
<feature type="compositionally biased region" description="Polar residues" evidence="1">
    <location>
        <begin position="1"/>
        <end position="14"/>
    </location>
</feature>